<evidence type="ECO:0000259" key="4">
    <source>
        <dbReference type="PROSITE" id="PS51186"/>
    </source>
</evidence>
<dbReference type="Pfam" id="PF13508">
    <property type="entry name" value="Acetyltransf_7"/>
    <property type="match status" value="1"/>
</dbReference>
<feature type="region of interest" description="Disordered" evidence="3">
    <location>
        <begin position="128"/>
        <end position="150"/>
    </location>
</feature>
<evidence type="ECO:0000256" key="3">
    <source>
        <dbReference type="SAM" id="MobiDB-lite"/>
    </source>
</evidence>
<dbReference type="EMBL" id="BAABAH010000003">
    <property type="protein sequence ID" value="GAA3812301.1"/>
    <property type="molecule type" value="Genomic_DNA"/>
</dbReference>
<protein>
    <submittedName>
        <fullName evidence="5">GNAT family N-acetyltransferase</fullName>
    </submittedName>
</protein>
<evidence type="ECO:0000313" key="5">
    <source>
        <dbReference type="EMBL" id="GAA3812301.1"/>
    </source>
</evidence>
<proteinExistence type="predicted"/>
<evidence type="ECO:0000313" key="6">
    <source>
        <dbReference type="Proteomes" id="UP001501821"/>
    </source>
</evidence>
<evidence type="ECO:0000256" key="2">
    <source>
        <dbReference type="ARBA" id="ARBA00023315"/>
    </source>
</evidence>
<dbReference type="InterPro" id="IPR016181">
    <property type="entry name" value="Acyl_CoA_acyltransferase"/>
</dbReference>
<organism evidence="5 6">
    <name type="scientific">Nocardioides panacisoli</name>
    <dbReference type="NCBI Taxonomy" id="627624"/>
    <lineage>
        <taxon>Bacteria</taxon>
        <taxon>Bacillati</taxon>
        <taxon>Actinomycetota</taxon>
        <taxon>Actinomycetes</taxon>
        <taxon>Propionibacteriales</taxon>
        <taxon>Nocardioidaceae</taxon>
        <taxon>Nocardioides</taxon>
    </lineage>
</organism>
<dbReference type="SUPFAM" id="SSF55729">
    <property type="entry name" value="Acyl-CoA N-acyltransferases (Nat)"/>
    <property type="match status" value="1"/>
</dbReference>
<evidence type="ECO:0000256" key="1">
    <source>
        <dbReference type="ARBA" id="ARBA00022679"/>
    </source>
</evidence>
<dbReference type="InterPro" id="IPR000182">
    <property type="entry name" value="GNAT_dom"/>
</dbReference>
<dbReference type="RefSeq" id="WP_344773612.1">
    <property type="nucleotide sequence ID" value="NZ_BAABAH010000003.1"/>
</dbReference>
<keyword evidence="2" id="KW-0012">Acyltransferase</keyword>
<keyword evidence="1" id="KW-0808">Transferase</keyword>
<accession>A0ABP7I8N1</accession>
<keyword evidence="6" id="KW-1185">Reference proteome</keyword>
<dbReference type="Proteomes" id="UP001501821">
    <property type="component" value="Unassembled WGS sequence"/>
</dbReference>
<dbReference type="PROSITE" id="PS51186">
    <property type="entry name" value="GNAT"/>
    <property type="match status" value="1"/>
</dbReference>
<gene>
    <name evidence="5" type="ORF">GCM10022242_13530</name>
</gene>
<feature type="compositionally biased region" description="Basic and acidic residues" evidence="3">
    <location>
        <begin position="141"/>
        <end position="150"/>
    </location>
</feature>
<sequence>MTATDLLLRRATADDAAAIADVHLTARAASPMPPGIHPPDDVRRFLGGRIAADEVWVAEIEGAVAGYARFTETWLDDLYVAPTAQRAGVGAALLDLVKSLRPSGFSLWVFEVNEPARAFYRAHGLVEREHTDGSENEEREPDLRMEWSPR</sequence>
<feature type="domain" description="N-acetyltransferase" evidence="4">
    <location>
        <begin position="6"/>
        <end position="150"/>
    </location>
</feature>
<dbReference type="PANTHER" id="PTHR43877">
    <property type="entry name" value="AMINOALKYLPHOSPHONATE N-ACETYLTRANSFERASE-RELATED-RELATED"/>
    <property type="match status" value="1"/>
</dbReference>
<reference evidence="6" key="1">
    <citation type="journal article" date="2019" name="Int. J. Syst. Evol. Microbiol.">
        <title>The Global Catalogue of Microorganisms (GCM) 10K type strain sequencing project: providing services to taxonomists for standard genome sequencing and annotation.</title>
        <authorList>
            <consortium name="The Broad Institute Genomics Platform"/>
            <consortium name="The Broad Institute Genome Sequencing Center for Infectious Disease"/>
            <person name="Wu L."/>
            <person name="Ma J."/>
        </authorList>
    </citation>
    <scope>NUCLEOTIDE SEQUENCE [LARGE SCALE GENOMIC DNA]</scope>
    <source>
        <strain evidence="6">JCM 16953</strain>
    </source>
</reference>
<dbReference type="InterPro" id="IPR050832">
    <property type="entry name" value="Bact_Acetyltransf"/>
</dbReference>
<dbReference type="Gene3D" id="3.40.630.30">
    <property type="match status" value="1"/>
</dbReference>
<name>A0ABP7I8N1_9ACTN</name>
<comment type="caution">
    <text evidence="5">The sequence shown here is derived from an EMBL/GenBank/DDBJ whole genome shotgun (WGS) entry which is preliminary data.</text>
</comment>
<dbReference type="CDD" id="cd04301">
    <property type="entry name" value="NAT_SF"/>
    <property type="match status" value="1"/>
</dbReference>